<keyword evidence="7" id="KW-0472">Membrane</keyword>
<dbReference type="Gene3D" id="2.40.420.20">
    <property type="match status" value="1"/>
</dbReference>
<dbReference type="PANTHER" id="PTHR30097:SF4">
    <property type="entry name" value="SLR6042 PROTEIN"/>
    <property type="match status" value="1"/>
</dbReference>
<dbReference type="AlphaFoldDB" id="M2AGY6"/>
<dbReference type="GO" id="GO:0030313">
    <property type="term" value="C:cell envelope"/>
    <property type="evidence" value="ECO:0007669"/>
    <property type="project" value="TreeGrafter"/>
</dbReference>
<dbReference type="FunFam" id="2.40.30.170:FF:000010">
    <property type="entry name" value="Efflux RND transporter periplasmic adaptor subunit"/>
    <property type="match status" value="1"/>
</dbReference>
<protein>
    <submittedName>
        <fullName evidence="11">Efflux transporter, RND family, MFP subunit</fullName>
    </submittedName>
</protein>
<reference evidence="11" key="2">
    <citation type="journal article" date="2013" name="Mar. Genomics">
        <title>Expression of sulfatases in Rhodopirellula baltica and the diversity of sulfatases in the genus Rhodopirellula.</title>
        <authorList>
            <person name="Wegner C.E."/>
            <person name="Richter-Heitmann T."/>
            <person name="Klindworth A."/>
            <person name="Klockow C."/>
            <person name="Richter M."/>
            <person name="Achstetter T."/>
            <person name="Glockner F.O."/>
            <person name="Harder J."/>
        </authorList>
    </citation>
    <scope>NUCLEOTIDE SEQUENCE [LARGE SCALE GENOMIC DNA]</scope>
    <source>
        <strain evidence="11">6C</strain>
    </source>
</reference>
<comment type="function">
    <text evidence="5">CzcA and CzcB together would act in zinc efflux nearly as effectively as the complete czc efflux system (CzcABC). The CzcB protein is thought to funnel zinc cations to the CzcA transport protein.</text>
</comment>
<evidence type="ECO:0000259" key="9">
    <source>
        <dbReference type="Pfam" id="PF25973"/>
    </source>
</evidence>
<keyword evidence="2" id="KW-0813">Transport</keyword>
<dbReference type="GO" id="GO:0046686">
    <property type="term" value="P:response to cadmium ion"/>
    <property type="evidence" value="ECO:0007669"/>
    <property type="project" value="UniProtKB-KW"/>
</dbReference>
<dbReference type="GO" id="GO:0015679">
    <property type="term" value="P:plasma membrane copper ion transport"/>
    <property type="evidence" value="ECO:0007669"/>
    <property type="project" value="TreeGrafter"/>
</dbReference>
<name>M2AGY6_9BACT</name>
<organism evidence="11 12">
    <name type="scientific">Rhodopirellula europaea 6C</name>
    <dbReference type="NCBI Taxonomy" id="1263867"/>
    <lineage>
        <taxon>Bacteria</taxon>
        <taxon>Pseudomonadati</taxon>
        <taxon>Planctomycetota</taxon>
        <taxon>Planctomycetia</taxon>
        <taxon>Pirellulales</taxon>
        <taxon>Pirellulaceae</taxon>
        <taxon>Rhodopirellula</taxon>
    </lineage>
</organism>
<gene>
    <name evidence="11" type="ORF">RE6C_02760</name>
</gene>
<comment type="similarity">
    <text evidence="1">Belongs to the membrane fusion protein (MFP) (TC 8.A.1) family.</text>
</comment>
<feature type="region of interest" description="Disordered" evidence="6">
    <location>
        <begin position="65"/>
        <end position="93"/>
    </location>
</feature>
<dbReference type="InterPro" id="IPR051909">
    <property type="entry name" value="MFP_Cation_Efflux"/>
</dbReference>
<reference evidence="11" key="1">
    <citation type="submission" date="2012-11" db="EMBL/GenBank/DDBJ databases">
        <title>Permanent draft genomes of Rhodopirellula europaea strain SH398 and 6C.</title>
        <authorList>
            <person name="Richter M."/>
            <person name="Richter-Heitmann T."/>
            <person name="Frank C."/>
            <person name="Harder J."/>
            <person name="Glockner F.O."/>
        </authorList>
    </citation>
    <scope>NUCLEOTIDE SEQUENCE</scope>
    <source>
        <strain evidence="11">6C</strain>
    </source>
</reference>
<dbReference type="FunFam" id="2.40.420.20:FF:000006">
    <property type="entry name" value="RND family efflux transporter MFP subunit"/>
    <property type="match status" value="1"/>
</dbReference>
<dbReference type="GO" id="GO:0060003">
    <property type="term" value="P:copper ion export"/>
    <property type="evidence" value="ECO:0007669"/>
    <property type="project" value="TreeGrafter"/>
</dbReference>
<dbReference type="Pfam" id="PF25954">
    <property type="entry name" value="Beta-barrel_RND_2"/>
    <property type="match status" value="1"/>
</dbReference>
<dbReference type="PANTHER" id="PTHR30097">
    <property type="entry name" value="CATION EFFLUX SYSTEM PROTEIN CUSB"/>
    <property type="match status" value="1"/>
</dbReference>
<keyword evidence="4" id="KW-0105">Cadmium resistance</keyword>
<dbReference type="Pfam" id="PF25975">
    <property type="entry name" value="CzcB_C"/>
    <property type="match status" value="1"/>
</dbReference>
<dbReference type="PATRIC" id="fig|1263867.3.peg.2950"/>
<feature type="domain" description="CzcB-like C-terminal circularly permuted SH3-like" evidence="10">
    <location>
        <begin position="462"/>
        <end position="523"/>
    </location>
</feature>
<comment type="caution">
    <text evidence="11">The sequence shown here is derived from an EMBL/GenBank/DDBJ whole genome shotgun (WGS) entry which is preliminary data.</text>
</comment>
<evidence type="ECO:0000259" key="10">
    <source>
        <dbReference type="Pfam" id="PF25975"/>
    </source>
</evidence>
<dbReference type="InterPro" id="IPR058647">
    <property type="entry name" value="BSH_CzcB-like"/>
</dbReference>
<evidence type="ECO:0000256" key="2">
    <source>
        <dbReference type="ARBA" id="ARBA00022448"/>
    </source>
</evidence>
<accession>M2AGY6</accession>
<evidence type="ECO:0000259" key="8">
    <source>
        <dbReference type="Pfam" id="PF25954"/>
    </source>
</evidence>
<dbReference type="Gene3D" id="2.40.30.170">
    <property type="match status" value="1"/>
</dbReference>
<keyword evidence="12" id="KW-1185">Reference proteome</keyword>
<feature type="domain" description="CusB-like beta-barrel" evidence="8">
    <location>
        <begin position="375"/>
        <end position="454"/>
    </location>
</feature>
<keyword evidence="7" id="KW-0812">Transmembrane</keyword>
<feature type="transmembrane region" description="Helical" evidence="7">
    <location>
        <begin position="35"/>
        <end position="56"/>
    </location>
</feature>
<feature type="compositionally biased region" description="Acidic residues" evidence="6">
    <location>
        <begin position="81"/>
        <end position="92"/>
    </location>
</feature>
<keyword evidence="7" id="KW-1133">Transmembrane helix</keyword>
<dbReference type="InterPro" id="IPR058649">
    <property type="entry name" value="CzcB_C"/>
</dbReference>
<evidence type="ECO:0000256" key="6">
    <source>
        <dbReference type="SAM" id="MobiDB-lite"/>
    </source>
</evidence>
<dbReference type="InterPro" id="IPR006143">
    <property type="entry name" value="RND_pump_MFP"/>
</dbReference>
<evidence type="ECO:0000313" key="12">
    <source>
        <dbReference type="Proteomes" id="UP000011529"/>
    </source>
</evidence>
<dbReference type="EMBL" id="ANMO01000120">
    <property type="protein sequence ID" value="EMB16395.1"/>
    <property type="molecule type" value="Genomic_DNA"/>
</dbReference>
<dbReference type="SUPFAM" id="SSF111369">
    <property type="entry name" value="HlyD-like secretion proteins"/>
    <property type="match status" value="1"/>
</dbReference>
<feature type="domain" description="CzcB-like barrel-sandwich hybrid" evidence="9">
    <location>
        <begin position="135"/>
        <end position="372"/>
    </location>
</feature>
<dbReference type="NCBIfam" id="TIGR01730">
    <property type="entry name" value="RND_mfp"/>
    <property type="match status" value="1"/>
</dbReference>
<evidence type="ECO:0000256" key="7">
    <source>
        <dbReference type="SAM" id="Phobius"/>
    </source>
</evidence>
<dbReference type="Gene3D" id="2.40.50.100">
    <property type="match status" value="1"/>
</dbReference>
<dbReference type="Proteomes" id="UP000011529">
    <property type="component" value="Unassembled WGS sequence"/>
</dbReference>
<evidence type="ECO:0000256" key="4">
    <source>
        <dbReference type="ARBA" id="ARBA00043263"/>
    </source>
</evidence>
<evidence type="ECO:0000256" key="1">
    <source>
        <dbReference type="ARBA" id="ARBA00009477"/>
    </source>
</evidence>
<sequence length="535" mass="58665">MNCFYYFRRKGLRSTRNHPLPESFAIMNKKASPNWTLIGACLASAALAGGAVYFSVPYWSSASVAQGQDSAGEGDGHGHEGEEEEGHEEEGQEAVVTLPKEMWEASKLKVEPVTRQTVNIQTWATGKLTLNEDRSANIYSITEGRAHEVSVNLGDRVDEGQTLAIIDSREVGTAKLELYQARLQQKFAKQANDFSQRVKTNALQLIEALDRNASAEEIEKTLGDKPIGKYREQLLGAYTALVQAQTDFDRIEPIANTGAIAGKQLIEARANLNTARASFNAVLEQLRFAVPQDALEAEQAVQQAQQTVEVAKAKLNILGYDDAELEDIQPNKKGGHISHYEVVAPFAGTIIAKNVVLAERVGIDTEMFRLADLSTVWVQADIYQKDLPAIAQLSDTLTFRAPTASDGSLHTHTAKIFYRGDVLDPDTRTLRLQAVADNEDRHLKPGMFVEIEIPSQDSQNILAIPESAIQEVEDTKVVFVQQSETEFRKVPVVTGTLSDGIIEIRQGLKVGDKVVTSGGFALKSELMKGEIGHGH</sequence>
<dbReference type="InterPro" id="IPR058792">
    <property type="entry name" value="Beta-barrel_RND_2"/>
</dbReference>
<evidence type="ECO:0000313" key="11">
    <source>
        <dbReference type="EMBL" id="EMB16395.1"/>
    </source>
</evidence>
<proteinExistence type="inferred from homology"/>
<evidence type="ECO:0000256" key="3">
    <source>
        <dbReference type="ARBA" id="ARBA00022833"/>
    </source>
</evidence>
<dbReference type="Pfam" id="PF25973">
    <property type="entry name" value="BSH_CzcB"/>
    <property type="match status" value="1"/>
</dbReference>
<dbReference type="GO" id="GO:0022857">
    <property type="term" value="F:transmembrane transporter activity"/>
    <property type="evidence" value="ECO:0007669"/>
    <property type="project" value="InterPro"/>
</dbReference>
<dbReference type="GO" id="GO:0016020">
    <property type="term" value="C:membrane"/>
    <property type="evidence" value="ECO:0007669"/>
    <property type="project" value="InterPro"/>
</dbReference>
<keyword evidence="3" id="KW-0862">Zinc</keyword>
<evidence type="ECO:0000256" key="5">
    <source>
        <dbReference type="ARBA" id="ARBA00058766"/>
    </source>
</evidence>